<dbReference type="EC" id="2.3.1.266" evidence="5"/>
<evidence type="ECO:0000259" key="6">
    <source>
        <dbReference type="PROSITE" id="PS51186"/>
    </source>
</evidence>
<proteinExistence type="inferred from homology"/>
<evidence type="ECO:0000313" key="8">
    <source>
        <dbReference type="Proteomes" id="UP001082703"/>
    </source>
</evidence>
<name>A0ABT4BTW9_9FIRM</name>
<evidence type="ECO:0000256" key="3">
    <source>
        <dbReference type="ARBA" id="ARBA00022679"/>
    </source>
</evidence>
<dbReference type="InterPro" id="IPR006464">
    <property type="entry name" value="AcTrfase_RimI/Ard1"/>
</dbReference>
<evidence type="ECO:0000256" key="1">
    <source>
        <dbReference type="ARBA" id="ARBA00005395"/>
    </source>
</evidence>
<reference evidence="7 8" key="1">
    <citation type="submission" date="2022-11" db="EMBL/GenBank/DDBJ databases">
        <authorList>
            <person name="Caiyu Z."/>
        </authorList>
    </citation>
    <scope>NUCLEOTIDE SEQUENCE [LARGE SCALE GENOMIC DNA]</scope>
    <source>
        <strain evidence="7 8">YR-4</strain>
    </source>
</reference>
<evidence type="ECO:0000256" key="2">
    <source>
        <dbReference type="ARBA" id="ARBA00022490"/>
    </source>
</evidence>
<dbReference type="InterPro" id="IPR016181">
    <property type="entry name" value="Acyl_CoA_acyltransferase"/>
</dbReference>
<evidence type="ECO:0000256" key="4">
    <source>
        <dbReference type="ARBA" id="ARBA00023315"/>
    </source>
</evidence>
<dbReference type="GO" id="GO:0005840">
    <property type="term" value="C:ribosome"/>
    <property type="evidence" value="ECO:0007669"/>
    <property type="project" value="UniProtKB-KW"/>
</dbReference>
<dbReference type="NCBIfam" id="TIGR01575">
    <property type="entry name" value="rimI"/>
    <property type="match status" value="1"/>
</dbReference>
<keyword evidence="8" id="KW-1185">Reference proteome</keyword>
<evidence type="ECO:0000313" key="7">
    <source>
        <dbReference type="EMBL" id="MCY1713353.1"/>
    </source>
</evidence>
<dbReference type="InterPro" id="IPR050680">
    <property type="entry name" value="YpeA/RimI_acetyltransf"/>
</dbReference>
<dbReference type="Proteomes" id="UP001082703">
    <property type="component" value="Unassembled WGS sequence"/>
</dbReference>
<dbReference type="RefSeq" id="WP_268057359.1">
    <property type="nucleotide sequence ID" value="NZ_JAPOHA010000003.1"/>
</dbReference>
<accession>A0ABT4BTW9</accession>
<dbReference type="CDD" id="cd04301">
    <property type="entry name" value="NAT_SF"/>
    <property type="match status" value="1"/>
</dbReference>
<protein>
    <recommendedName>
        <fullName evidence="5">[Ribosomal protein bS18]-alanine N-acetyltransferase</fullName>
        <ecNumber evidence="5">2.3.1.266</ecNumber>
    </recommendedName>
</protein>
<sequence length="152" mass="16777">MCGFEIVPMKEEHLDALVRIDALCFSEPWTRDGLRAELSSDTACYAVALLDGNPVGCAGMQCVCGECYIDKVCVHPENRRKGAAQALVRSLMEYAVKNNAAFITLEVRQGNAPAVALYQKLGFAPVGVRKKFYAHPAEDAVLMTKYFKQENK</sequence>
<dbReference type="SUPFAM" id="SSF55729">
    <property type="entry name" value="Acyl-CoA N-acyltransferases (Nat)"/>
    <property type="match status" value="1"/>
</dbReference>
<dbReference type="PROSITE" id="PS51186">
    <property type="entry name" value="GNAT"/>
    <property type="match status" value="1"/>
</dbReference>
<keyword evidence="2 5" id="KW-0963">Cytoplasm</keyword>
<comment type="function">
    <text evidence="5">Acetylates the N-terminal alanine of ribosomal protein bS18.</text>
</comment>
<keyword evidence="7" id="KW-0687">Ribonucleoprotein</keyword>
<evidence type="ECO:0000256" key="5">
    <source>
        <dbReference type="RuleBase" id="RU363094"/>
    </source>
</evidence>
<keyword evidence="7" id="KW-0689">Ribosomal protein</keyword>
<comment type="catalytic activity">
    <reaction evidence="5">
        <text>N-terminal L-alanyl-[ribosomal protein bS18] + acetyl-CoA = N-terminal N(alpha)-acetyl-L-alanyl-[ribosomal protein bS18] + CoA + H(+)</text>
        <dbReference type="Rhea" id="RHEA:43756"/>
        <dbReference type="Rhea" id="RHEA-COMP:10676"/>
        <dbReference type="Rhea" id="RHEA-COMP:10677"/>
        <dbReference type="ChEBI" id="CHEBI:15378"/>
        <dbReference type="ChEBI" id="CHEBI:57287"/>
        <dbReference type="ChEBI" id="CHEBI:57288"/>
        <dbReference type="ChEBI" id="CHEBI:64718"/>
        <dbReference type="ChEBI" id="CHEBI:83683"/>
        <dbReference type="EC" id="2.3.1.266"/>
    </reaction>
</comment>
<organism evidence="7 8">
    <name type="scientific">Caproiciproducens galactitolivorans</name>
    <dbReference type="NCBI Taxonomy" id="642589"/>
    <lineage>
        <taxon>Bacteria</taxon>
        <taxon>Bacillati</taxon>
        <taxon>Bacillota</taxon>
        <taxon>Clostridia</taxon>
        <taxon>Eubacteriales</taxon>
        <taxon>Acutalibacteraceae</taxon>
        <taxon>Caproiciproducens</taxon>
    </lineage>
</organism>
<comment type="caution">
    <text evidence="7">The sequence shown here is derived from an EMBL/GenBank/DDBJ whole genome shotgun (WGS) entry which is preliminary data.</text>
</comment>
<keyword evidence="3 7" id="KW-0808">Transferase</keyword>
<dbReference type="GO" id="GO:0008999">
    <property type="term" value="F:protein-N-terminal-alanine acetyltransferase activity"/>
    <property type="evidence" value="ECO:0007669"/>
    <property type="project" value="UniProtKB-EC"/>
</dbReference>
<gene>
    <name evidence="7" type="primary">rimI</name>
    <name evidence="7" type="ORF">OUY18_03655</name>
</gene>
<feature type="domain" description="N-acetyltransferase" evidence="6">
    <location>
        <begin position="4"/>
        <end position="148"/>
    </location>
</feature>
<comment type="similarity">
    <text evidence="1 5">Belongs to the acetyltransferase family. RimI subfamily.</text>
</comment>
<dbReference type="Pfam" id="PF00583">
    <property type="entry name" value="Acetyltransf_1"/>
    <property type="match status" value="1"/>
</dbReference>
<keyword evidence="4 7" id="KW-0012">Acyltransferase</keyword>
<dbReference type="Gene3D" id="3.40.630.30">
    <property type="match status" value="1"/>
</dbReference>
<dbReference type="EMBL" id="JAPOHA010000003">
    <property type="protein sequence ID" value="MCY1713353.1"/>
    <property type="molecule type" value="Genomic_DNA"/>
</dbReference>
<dbReference type="InterPro" id="IPR000182">
    <property type="entry name" value="GNAT_dom"/>
</dbReference>
<dbReference type="PANTHER" id="PTHR43420">
    <property type="entry name" value="ACETYLTRANSFERASE"/>
    <property type="match status" value="1"/>
</dbReference>
<comment type="subcellular location">
    <subcellularLocation>
        <location evidence="5">Cytoplasm</location>
    </subcellularLocation>
</comment>
<dbReference type="PANTHER" id="PTHR43420:SF44">
    <property type="entry name" value="ACETYLTRANSFERASE YPEA"/>
    <property type="match status" value="1"/>
</dbReference>